<proteinExistence type="predicted"/>
<evidence type="ECO:0000313" key="3">
    <source>
        <dbReference type="Proteomes" id="UP000289152"/>
    </source>
</evidence>
<dbReference type="CDD" id="cd04301">
    <property type="entry name" value="NAT_SF"/>
    <property type="match status" value="1"/>
</dbReference>
<dbReference type="VEuPathDB" id="FungiDB:TREMEDRAFT_57167"/>
<name>A0A4Q1BVS9_TREME</name>
<dbReference type="PROSITE" id="PS51186">
    <property type="entry name" value="GNAT"/>
    <property type="match status" value="1"/>
</dbReference>
<protein>
    <recommendedName>
        <fullName evidence="1">N-acetyltransferase domain-containing protein</fullName>
    </recommendedName>
</protein>
<dbReference type="STRING" id="5217.A0A4Q1BVS9"/>
<evidence type="ECO:0000259" key="1">
    <source>
        <dbReference type="PROSITE" id="PS51186"/>
    </source>
</evidence>
<dbReference type="InterPro" id="IPR016181">
    <property type="entry name" value="Acyl_CoA_acyltransferase"/>
</dbReference>
<dbReference type="Gene3D" id="3.40.630.30">
    <property type="match status" value="1"/>
</dbReference>
<dbReference type="Pfam" id="PF00583">
    <property type="entry name" value="Acetyltransf_1"/>
    <property type="match status" value="1"/>
</dbReference>
<dbReference type="GO" id="GO:0016747">
    <property type="term" value="F:acyltransferase activity, transferring groups other than amino-acyl groups"/>
    <property type="evidence" value="ECO:0007669"/>
    <property type="project" value="InterPro"/>
</dbReference>
<comment type="caution">
    <text evidence="2">The sequence shown here is derived from an EMBL/GenBank/DDBJ whole genome shotgun (WGS) entry which is preliminary data.</text>
</comment>
<sequence length="245" mass="27432">MQTNTTIPGTIYRPASSSDPRAVSYLIGQVWSQFFSFSVSPNDLEHYLTHTLAISTITEEIKSERYRFILAIIPSSLSSLSSFPDLSANSKPSIVSTTTIQPAQPPILASFDDDTTSSLRRKDDVSSVEKLKVVDGILVGVAQLVLNASTPIRIESGEEKMSNMVELQRLYVHHTQHGSGLSQILFEKCEEVVRREGGNGMWLGVWEDNIRGKRFYEKMGMDQVGEKKFVLGNAMRRDLVMMKRI</sequence>
<dbReference type="InterPro" id="IPR000182">
    <property type="entry name" value="GNAT_dom"/>
</dbReference>
<organism evidence="2 3">
    <name type="scientific">Tremella mesenterica</name>
    <name type="common">Jelly fungus</name>
    <dbReference type="NCBI Taxonomy" id="5217"/>
    <lineage>
        <taxon>Eukaryota</taxon>
        <taxon>Fungi</taxon>
        <taxon>Dikarya</taxon>
        <taxon>Basidiomycota</taxon>
        <taxon>Agaricomycotina</taxon>
        <taxon>Tremellomycetes</taxon>
        <taxon>Tremellales</taxon>
        <taxon>Tremellaceae</taxon>
        <taxon>Tremella</taxon>
    </lineage>
</organism>
<dbReference type="AlphaFoldDB" id="A0A4Q1BVS9"/>
<dbReference type="OrthoDB" id="9975416at2759"/>
<gene>
    <name evidence="2" type="ORF">M231_00503</name>
</gene>
<dbReference type="InParanoid" id="A0A4Q1BVS9"/>
<reference evidence="2 3" key="1">
    <citation type="submission" date="2016-06" db="EMBL/GenBank/DDBJ databases">
        <title>Evolution of pathogenesis and genome organization in the Tremellales.</title>
        <authorList>
            <person name="Cuomo C."/>
            <person name="Litvintseva A."/>
            <person name="Heitman J."/>
            <person name="Chen Y."/>
            <person name="Sun S."/>
            <person name="Springer D."/>
            <person name="Dromer F."/>
            <person name="Young S."/>
            <person name="Zeng Q."/>
            <person name="Chapman S."/>
            <person name="Gujja S."/>
            <person name="Saif S."/>
            <person name="Birren B."/>
        </authorList>
    </citation>
    <scope>NUCLEOTIDE SEQUENCE [LARGE SCALE GENOMIC DNA]</scope>
    <source>
        <strain evidence="2 3">ATCC 28783</strain>
    </source>
</reference>
<dbReference type="SUPFAM" id="SSF55729">
    <property type="entry name" value="Acyl-CoA N-acyltransferases (Nat)"/>
    <property type="match status" value="1"/>
</dbReference>
<accession>A0A4Q1BVS9</accession>
<dbReference type="Proteomes" id="UP000289152">
    <property type="component" value="Unassembled WGS sequence"/>
</dbReference>
<keyword evidence="3" id="KW-1185">Reference proteome</keyword>
<dbReference type="EMBL" id="SDIL01000003">
    <property type="protein sequence ID" value="RXK42146.1"/>
    <property type="molecule type" value="Genomic_DNA"/>
</dbReference>
<feature type="domain" description="N-acetyltransferase" evidence="1">
    <location>
        <begin position="90"/>
        <end position="245"/>
    </location>
</feature>
<evidence type="ECO:0000313" key="2">
    <source>
        <dbReference type="EMBL" id="RXK42146.1"/>
    </source>
</evidence>